<evidence type="ECO:0000259" key="9">
    <source>
        <dbReference type="PROSITE" id="PS50929"/>
    </source>
</evidence>
<evidence type="ECO:0000256" key="6">
    <source>
        <dbReference type="ARBA" id="ARBA00023136"/>
    </source>
</evidence>
<keyword evidence="2 7" id="KW-0812">Transmembrane</keyword>
<dbReference type="RefSeq" id="WP_135944646.1">
    <property type="nucleotide sequence ID" value="NZ_BMEI01000002.1"/>
</dbReference>
<keyword evidence="11" id="KW-1185">Reference proteome</keyword>
<dbReference type="InterPro" id="IPR003593">
    <property type="entry name" value="AAA+_ATPase"/>
</dbReference>
<dbReference type="GO" id="GO:0034775">
    <property type="term" value="P:glutathione transmembrane transport"/>
    <property type="evidence" value="ECO:0007669"/>
    <property type="project" value="InterPro"/>
</dbReference>
<dbReference type="Pfam" id="PF00005">
    <property type="entry name" value="ABC_tran"/>
    <property type="match status" value="1"/>
</dbReference>
<keyword evidence="4" id="KW-0067">ATP-binding</keyword>
<sequence>MKDLGFFLALARPHAIWLRLGAALAAVTLLAGIGLIAVSGWFIAAAAAGGLASALAATRGVRAFALLRPVSRYAERLVTHDATFRILARLRVWTFERLIPLSPGGIARMRSGDLVARVTGDVDALDGLYLRFLTPVAAAAAGAAGVAVLLALAAPLALPAILFLFLASAAGLPVLTARASRKAGERASDMAALVRAEAGDLAAGLAELKAYGADTRVRHRLDEASRAWTSAQRDLARLTMINSAVLALGAPLALVTALGLATAGGAGAGLAVLCGFAAFALFEGAAPLVQAAEGYGRMQRSAARLRAIAEQTGDVVTPAAPVAPSGRHDVRVEALSFAYPGSETPALEHVSLGLPEGSRLALTGASGSGKSSLIKILMRFYPVPAGTVWLGGQDVTTLDPREVRRRFALVDQRAELISASVRENLRLGAPGAEDGALWKALELARADDVVRALPDGLDTWLGEFGSALSGGQARRIALARAFVTGAPMLLLDEPTEGLDAPLEHDFLTSLGDWADADERRSFLLVTHRARVIDAAREAIVLDNGHIAQKGPVASLTGPSTAFSRLFPEYRPAG</sequence>
<evidence type="ECO:0000256" key="4">
    <source>
        <dbReference type="ARBA" id="ARBA00022840"/>
    </source>
</evidence>
<organism evidence="10 11">
    <name type="scientific">Marinicauda pacifica</name>
    <dbReference type="NCBI Taxonomy" id="1133559"/>
    <lineage>
        <taxon>Bacteria</taxon>
        <taxon>Pseudomonadati</taxon>
        <taxon>Pseudomonadota</taxon>
        <taxon>Alphaproteobacteria</taxon>
        <taxon>Maricaulales</taxon>
        <taxon>Maricaulaceae</taxon>
        <taxon>Marinicauda</taxon>
    </lineage>
</organism>
<evidence type="ECO:0000313" key="10">
    <source>
        <dbReference type="EMBL" id="TGY92986.1"/>
    </source>
</evidence>
<feature type="transmembrane region" description="Helical" evidence="7">
    <location>
        <begin position="25"/>
        <end position="58"/>
    </location>
</feature>
<comment type="caution">
    <text evidence="10">The sequence shown here is derived from an EMBL/GenBank/DDBJ whole genome shotgun (WGS) entry which is preliminary data.</text>
</comment>
<protein>
    <submittedName>
        <fullName evidence="10">Thiol reductant ABC exporter subunit CydC</fullName>
    </submittedName>
</protein>
<dbReference type="PANTHER" id="PTHR24221:SF654">
    <property type="entry name" value="ATP-BINDING CASSETTE SUB-FAMILY B MEMBER 6"/>
    <property type="match status" value="1"/>
</dbReference>
<dbReference type="PROSITE" id="PS00211">
    <property type="entry name" value="ABC_TRANSPORTER_1"/>
    <property type="match status" value="1"/>
</dbReference>
<dbReference type="InterPro" id="IPR003439">
    <property type="entry name" value="ABC_transporter-like_ATP-bd"/>
</dbReference>
<dbReference type="CDD" id="cd03228">
    <property type="entry name" value="ABCC_MRP_Like"/>
    <property type="match status" value="1"/>
</dbReference>
<comment type="subcellular location">
    <subcellularLocation>
        <location evidence="1">Cell membrane</location>
        <topology evidence="1">Multi-pass membrane protein</topology>
    </subcellularLocation>
</comment>
<evidence type="ECO:0000256" key="7">
    <source>
        <dbReference type="SAM" id="Phobius"/>
    </source>
</evidence>
<keyword evidence="5 7" id="KW-1133">Transmembrane helix</keyword>
<dbReference type="GO" id="GO:0016887">
    <property type="term" value="F:ATP hydrolysis activity"/>
    <property type="evidence" value="ECO:0007669"/>
    <property type="project" value="InterPro"/>
</dbReference>
<dbReference type="GO" id="GO:0005524">
    <property type="term" value="F:ATP binding"/>
    <property type="evidence" value="ECO:0007669"/>
    <property type="project" value="UniProtKB-KW"/>
</dbReference>
<dbReference type="Pfam" id="PF00664">
    <property type="entry name" value="ABC_membrane"/>
    <property type="match status" value="1"/>
</dbReference>
<dbReference type="InterPro" id="IPR014223">
    <property type="entry name" value="ABC_CydC/D"/>
</dbReference>
<dbReference type="PROSITE" id="PS50929">
    <property type="entry name" value="ABC_TM1F"/>
    <property type="match status" value="1"/>
</dbReference>
<dbReference type="SMART" id="SM00382">
    <property type="entry name" value="AAA"/>
    <property type="match status" value="1"/>
</dbReference>
<dbReference type="InterPro" id="IPR039421">
    <property type="entry name" value="Type_1_exporter"/>
</dbReference>
<dbReference type="SUPFAM" id="SSF90123">
    <property type="entry name" value="ABC transporter transmembrane region"/>
    <property type="match status" value="1"/>
</dbReference>
<evidence type="ECO:0000256" key="2">
    <source>
        <dbReference type="ARBA" id="ARBA00022692"/>
    </source>
</evidence>
<dbReference type="Gene3D" id="1.20.1560.10">
    <property type="entry name" value="ABC transporter type 1, transmembrane domain"/>
    <property type="match status" value="1"/>
</dbReference>
<evidence type="ECO:0000313" key="11">
    <source>
        <dbReference type="Proteomes" id="UP000305451"/>
    </source>
</evidence>
<dbReference type="EMBL" id="SRXV01000002">
    <property type="protein sequence ID" value="TGY92986.1"/>
    <property type="molecule type" value="Genomic_DNA"/>
</dbReference>
<dbReference type="GO" id="GO:0045454">
    <property type="term" value="P:cell redox homeostasis"/>
    <property type="evidence" value="ECO:0007669"/>
    <property type="project" value="InterPro"/>
</dbReference>
<dbReference type="InterPro" id="IPR036640">
    <property type="entry name" value="ABC1_TM_sf"/>
</dbReference>
<dbReference type="InterPro" id="IPR027417">
    <property type="entry name" value="P-loop_NTPase"/>
</dbReference>
<dbReference type="PROSITE" id="PS50893">
    <property type="entry name" value="ABC_TRANSPORTER_2"/>
    <property type="match status" value="1"/>
</dbReference>
<dbReference type="GO" id="GO:0140359">
    <property type="term" value="F:ABC-type transporter activity"/>
    <property type="evidence" value="ECO:0007669"/>
    <property type="project" value="InterPro"/>
</dbReference>
<dbReference type="Gene3D" id="3.40.50.300">
    <property type="entry name" value="P-loop containing nucleotide triphosphate hydrolases"/>
    <property type="match status" value="1"/>
</dbReference>
<dbReference type="AlphaFoldDB" id="A0A4S2HAS4"/>
<feature type="domain" description="ABC transmembrane type-1" evidence="9">
    <location>
        <begin position="20"/>
        <end position="297"/>
    </location>
</feature>
<gene>
    <name evidence="10" type="primary">cydC</name>
    <name evidence="10" type="ORF">E5162_07925</name>
</gene>
<dbReference type="OrthoDB" id="7614182at2"/>
<dbReference type="PANTHER" id="PTHR24221">
    <property type="entry name" value="ATP-BINDING CASSETTE SUB-FAMILY B"/>
    <property type="match status" value="1"/>
</dbReference>
<accession>A0A4S2HAS4</accession>
<proteinExistence type="predicted"/>
<evidence type="ECO:0000256" key="3">
    <source>
        <dbReference type="ARBA" id="ARBA00022741"/>
    </source>
</evidence>
<feature type="domain" description="ABC transporter" evidence="8">
    <location>
        <begin position="330"/>
        <end position="568"/>
    </location>
</feature>
<keyword evidence="6 7" id="KW-0472">Membrane</keyword>
<dbReference type="SUPFAM" id="SSF52540">
    <property type="entry name" value="P-loop containing nucleoside triphosphate hydrolases"/>
    <property type="match status" value="1"/>
</dbReference>
<feature type="transmembrane region" description="Helical" evidence="7">
    <location>
        <begin position="240"/>
        <end position="261"/>
    </location>
</feature>
<dbReference type="InterPro" id="IPR011527">
    <property type="entry name" value="ABC1_TM_dom"/>
</dbReference>
<evidence type="ECO:0000256" key="1">
    <source>
        <dbReference type="ARBA" id="ARBA00004651"/>
    </source>
</evidence>
<keyword evidence="3" id="KW-0547">Nucleotide-binding</keyword>
<dbReference type="Proteomes" id="UP000305451">
    <property type="component" value="Unassembled WGS sequence"/>
</dbReference>
<evidence type="ECO:0000256" key="5">
    <source>
        <dbReference type="ARBA" id="ARBA00022989"/>
    </source>
</evidence>
<feature type="transmembrane region" description="Helical" evidence="7">
    <location>
        <begin position="160"/>
        <end position="177"/>
    </location>
</feature>
<dbReference type="GO" id="GO:0005886">
    <property type="term" value="C:plasma membrane"/>
    <property type="evidence" value="ECO:0007669"/>
    <property type="project" value="UniProtKB-SubCell"/>
</dbReference>
<feature type="transmembrane region" description="Helical" evidence="7">
    <location>
        <begin position="132"/>
        <end position="154"/>
    </location>
</feature>
<name>A0A4S2HAS4_9PROT</name>
<evidence type="ECO:0000259" key="8">
    <source>
        <dbReference type="PROSITE" id="PS50893"/>
    </source>
</evidence>
<feature type="transmembrane region" description="Helical" evidence="7">
    <location>
        <begin position="267"/>
        <end position="289"/>
    </location>
</feature>
<dbReference type="NCBIfam" id="TIGR02868">
    <property type="entry name" value="CydC"/>
    <property type="match status" value="1"/>
</dbReference>
<reference evidence="10 11" key="1">
    <citation type="journal article" date="2013" name="Int. J. Syst. Evol. Microbiol.">
        <title>Marinicauda pacifica gen. nov., sp. nov., a prosthecate alphaproteobacterium of the family Hyphomonadaceae isolated from deep seawater.</title>
        <authorList>
            <person name="Zhang X.Y."/>
            <person name="Li G.W."/>
            <person name="Wang C.S."/>
            <person name="Zhang Y.J."/>
            <person name="Xu X.W."/>
            <person name="Li H."/>
            <person name="Liu A."/>
            <person name="Liu C."/>
            <person name="Xie B.B."/>
            <person name="Qin Q.L."/>
            <person name="Xu Z."/>
            <person name="Chen X.L."/>
            <person name="Zhou B.C."/>
            <person name="Zhang Y.Z."/>
        </authorList>
    </citation>
    <scope>NUCLEOTIDE SEQUENCE [LARGE SCALE GENOMIC DNA]</scope>
    <source>
        <strain evidence="10 11">P-1 km-3</strain>
    </source>
</reference>
<dbReference type="InterPro" id="IPR017871">
    <property type="entry name" value="ABC_transporter-like_CS"/>
</dbReference>